<dbReference type="PANTHER" id="PTHR22968:SF14">
    <property type="entry name" value="PROTEIN KINASE C"/>
    <property type="match status" value="1"/>
</dbReference>
<dbReference type="AlphaFoldDB" id="A0A6A4KNH3"/>
<dbReference type="PRINTS" id="PR00008">
    <property type="entry name" value="DAGPEDOMAIN"/>
</dbReference>
<reference evidence="4" key="1">
    <citation type="journal article" date="2021" name="Mol. Ecol. Resour.">
        <title>Apolygus lucorum genome provides insights into omnivorousness and mesophyll feeding.</title>
        <authorList>
            <person name="Liu Y."/>
            <person name="Liu H."/>
            <person name="Wang H."/>
            <person name="Huang T."/>
            <person name="Liu B."/>
            <person name="Yang B."/>
            <person name="Yin L."/>
            <person name="Li B."/>
            <person name="Zhang Y."/>
            <person name="Zhang S."/>
            <person name="Jiang F."/>
            <person name="Zhang X."/>
            <person name="Ren Y."/>
            <person name="Wang B."/>
            <person name="Wang S."/>
            <person name="Lu Y."/>
            <person name="Wu K."/>
            <person name="Fan W."/>
            <person name="Wang G."/>
        </authorList>
    </citation>
    <scope>NUCLEOTIDE SEQUENCE</scope>
    <source>
        <strain evidence="4">12Hb</strain>
    </source>
</reference>
<dbReference type="GO" id="GO:0007200">
    <property type="term" value="P:phospholipase C-activating G protein-coupled receptor signaling pathway"/>
    <property type="evidence" value="ECO:0007669"/>
    <property type="project" value="TreeGrafter"/>
</dbReference>
<dbReference type="Pfam" id="PF00130">
    <property type="entry name" value="C1_1"/>
    <property type="match status" value="1"/>
</dbReference>
<dbReference type="SUPFAM" id="SSF57889">
    <property type="entry name" value="Cysteine-rich domain"/>
    <property type="match status" value="1"/>
</dbReference>
<gene>
    <name evidence="4" type="ORF">GE061_001456</name>
</gene>
<dbReference type="GO" id="GO:0035556">
    <property type="term" value="P:intracellular signal transduction"/>
    <property type="evidence" value="ECO:0007669"/>
    <property type="project" value="TreeGrafter"/>
</dbReference>
<keyword evidence="1" id="KW-0479">Metal-binding</keyword>
<dbReference type="GO" id="GO:0016020">
    <property type="term" value="C:membrane"/>
    <property type="evidence" value="ECO:0007669"/>
    <property type="project" value="UniProtKB-SubCell"/>
</dbReference>
<evidence type="ECO:0000313" key="5">
    <source>
        <dbReference type="Proteomes" id="UP000466442"/>
    </source>
</evidence>
<dbReference type="InterPro" id="IPR046349">
    <property type="entry name" value="C1-like_sf"/>
</dbReference>
<dbReference type="InterPro" id="IPR002219">
    <property type="entry name" value="PKC_DAG/PE"/>
</dbReference>
<dbReference type="SMART" id="SM00109">
    <property type="entry name" value="C1"/>
    <property type="match status" value="1"/>
</dbReference>
<name>A0A6A4KNH3_APOLU</name>
<dbReference type="OrthoDB" id="63267at2759"/>
<dbReference type="PROSITE" id="PS00479">
    <property type="entry name" value="ZF_DAG_PE_1"/>
    <property type="match status" value="1"/>
</dbReference>
<dbReference type="FunFam" id="3.30.60.20:FF:000008">
    <property type="entry name" value="Protein kinase C theta"/>
    <property type="match status" value="1"/>
</dbReference>
<dbReference type="GO" id="GO:0008270">
    <property type="term" value="F:zinc ion binding"/>
    <property type="evidence" value="ECO:0007669"/>
    <property type="project" value="UniProtKB-KW"/>
</dbReference>
<dbReference type="Proteomes" id="UP000466442">
    <property type="component" value="Linkage Group LG1"/>
</dbReference>
<evidence type="ECO:0000256" key="1">
    <source>
        <dbReference type="ARBA" id="ARBA00022723"/>
    </source>
</evidence>
<dbReference type="Gene3D" id="3.30.60.20">
    <property type="match status" value="1"/>
</dbReference>
<proteinExistence type="predicted"/>
<dbReference type="GO" id="GO:0004674">
    <property type="term" value="F:protein serine/threonine kinase activity"/>
    <property type="evidence" value="ECO:0007669"/>
    <property type="project" value="UniProtKB-KW"/>
</dbReference>
<organism evidence="4 5">
    <name type="scientific">Apolygus lucorum</name>
    <name type="common">Small green plant bug</name>
    <name type="synonym">Lygocoris lucorum</name>
    <dbReference type="NCBI Taxonomy" id="248454"/>
    <lineage>
        <taxon>Eukaryota</taxon>
        <taxon>Metazoa</taxon>
        <taxon>Ecdysozoa</taxon>
        <taxon>Arthropoda</taxon>
        <taxon>Hexapoda</taxon>
        <taxon>Insecta</taxon>
        <taxon>Pterygota</taxon>
        <taxon>Neoptera</taxon>
        <taxon>Paraneoptera</taxon>
        <taxon>Hemiptera</taxon>
        <taxon>Heteroptera</taxon>
        <taxon>Panheteroptera</taxon>
        <taxon>Cimicomorpha</taxon>
        <taxon>Miridae</taxon>
        <taxon>Mirini</taxon>
        <taxon>Apolygus</taxon>
    </lineage>
</organism>
<evidence type="ECO:0000259" key="3">
    <source>
        <dbReference type="PROSITE" id="PS50081"/>
    </source>
</evidence>
<keyword evidence="5" id="KW-1185">Reference proteome</keyword>
<keyword evidence="2" id="KW-0862">Zinc</keyword>
<accession>A0A6A4KNH3</accession>
<dbReference type="PANTHER" id="PTHR22968">
    <property type="entry name" value="PROTEIN KINASE C, MU"/>
    <property type="match status" value="1"/>
</dbReference>
<dbReference type="PROSITE" id="PS50081">
    <property type="entry name" value="ZF_DAG_PE_2"/>
    <property type="match status" value="1"/>
</dbReference>
<protein>
    <recommendedName>
        <fullName evidence="3">Phorbol-ester/DAG-type domain-containing protein</fullName>
    </recommendedName>
</protein>
<sequence length="139" mass="16231">MPDGDFLRWASLRGRSTRSYRDSDAQVCRNRLARFEEFYGNSSREDLMSLKNFGLGKRRWALKESRIHEVEGHKFVATLLKHPTFCQHCSDFIWGFGKQGYRCKGCEKVVHKRCHEKVACRCPGVEDSENILEEENSIE</sequence>
<dbReference type="EMBL" id="WIXP02000001">
    <property type="protein sequence ID" value="KAF6217103.1"/>
    <property type="molecule type" value="Genomic_DNA"/>
</dbReference>
<feature type="domain" description="Phorbol-ester/DAG-type" evidence="3">
    <location>
        <begin position="72"/>
        <end position="122"/>
    </location>
</feature>
<evidence type="ECO:0000256" key="2">
    <source>
        <dbReference type="ARBA" id="ARBA00022833"/>
    </source>
</evidence>
<evidence type="ECO:0000313" key="4">
    <source>
        <dbReference type="EMBL" id="KAF6217103.1"/>
    </source>
</evidence>
<dbReference type="InterPro" id="IPR020454">
    <property type="entry name" value="DAG/PE-bd"/>
</dbReference>
<dbReference type="GO" id="GO:0005829">
    <property type="term" value="C:cytosol"/>
    <property type="evidence" value="ECO:0007669"/>
    <property type="project" value="TreeGrafter"/>
</dbReference>
<comment type="caution">
    <text evidence="4">The sequence shown here is derived from an EMBL/GenBank/DDBJ whole genome shotgun (WGS) entry which is preliminary data.</text>
</comment>